<feature type="non-terminal residue" evidence="1">
    <location>
        <position position="1"/>
    </location>
</feature>
<comment type="caution">
    <text evidence="1">The sequence shown here is derived from an EMBL/GenBank/DDBJ whole genome shotgun (WGS) entry which is preliminary data.</text>
</comment>
<dbReference type="EMBL" id="LSRQ01005220">
    <property type="protein sequence ID" value="OAY67926.1"/>
    <property type="molecule type" value="Genomic_DNA"/>
</dbReference>
<gene>
    <name evidence="1" type="ORF">ACMD2_14763</name>
</gene>
<dbReference type="Proteomes" id="UP000092600">
    <property type="component" value="Unassembled WGS sequence"/>
</dbReference>
<proteinExistence type="predicted"/>
<evidence type="ECO:0000313" key="1">
    <source>
        <dbReference type="EMBL" id="OAY67926.1"/>
    </source>
</evidence>
<organism evidence="1 2">
    <name type="scientific">Ananas comosus</name>
    <name type="common">Pineapple</name>
    <name type="synonym">Ananas ananas</name>
    <dbReference type="NCBI Taxonomy" id="4615"/>
    <lineage>
        <taxon>Eukaryota</taxon>
        <taxon>Viridiplantae</taxon>
        <taxon>Streptophyta</taxon>
        <taxon>Embryophyta</taxon>
        <taxon>Tracheophyta</taxon>
        <taxon>Spermatophyta</taxon>
        <taxon>Magnoliopsida</taxon>
        <taxon>Liliopsida</taxon>
        <taxon>Poales</taxon>
        <taxon>Bromeliaceae</taxon>
        <taxon>Bromelioideae</taxon>
        <taxon>Ananas</taxon>
    </lineage>
</organism>
<evidence type="ECO:0000313" key="2">
    <source>
        <dbReference type="Proteomes" id="UP000092600"/>
    </source>
</evidence>
<dbReference type="AlphaFoldDB" id="A0A199UTG4"/>
<protein>
    <submittedName>
        <fullName evidence="1">Uncharacterized protein</fullName>
    </submittedName>
</protein>
<accession>A0A199UTG4</accession>
<sequence>SEPILRVEPNRNPFSKLNRLSSSFPSLRQPGFLLYGWKIKEGDETWRSSFSKREAYTHTKKKNR</sequence>
<reference evidence="1 2" key="1">
    <citation type="journal article" date="2016" name="DNA Res.">
        <title>The draft genome of MD-2 pineapple using hybrid error correction of long reads.</title>
        <authorList>
            <person name="Redwan R.M."/>
            <person name="Saidin A."/>
            <person name="Kumar S.V."/>
        </authorList>
    </citation>
    <scope>NUCLEOTIDE SEQUENCE [LARGE SCALE GENOMIC DNA]</scope>
    <source>
        <strain evidence="2">cv. MD2</strain>
        <tissue evidence="1">Leaf</tissue>
    </source>
</reference>
<name>A0A199UTG4_ANACO</name>